<dbReference type="InterPro" id="IPR009060">
    <property type="entry name" value="UBA-like_sf"/>
</dbReference>
<dbReference type="Pfam" id="PF14555">
    <property type="entry name" value="UBA_4"/>
    <property type="match status" value="1"/>
</dbReference>
<name>A0A9P7AZS5_9HELO</name>
<dbReference type="Gene3D" id="3.40.30.10">
    <property type="entry name" value="Glutaredoxin"/>
    <property type="match status" value="1"/>
</dbReference>
<sequence length="511" mass="57229">MASQEVDVGQLSESQQLALQQYTAVTDQDVNSAIPLLQRSQWNVQIAIAKFFDGEGPDPVAEALAAQNTPPPRAGRQDNLQESLLFGSARSSSTSRSRNTQDDAPRIVPQPEDQVVHRPPFILSLLFTPFSLLYKLFSSSFGLFSFLFPFLPRLLRPNTATSTGRRSNTTGRRSLKPRDSAARIKREFEEEYGDNTLPFYEGGYAQALDVAKKDLKFLLILLISPEHDDTSSFIRDTLLTPDVQSFVANPENEMILWVGDVRDSEAYQVATALRCNKFPFTGLIAHTPQLSSTSMSVLTRLTGPMPAGTYVAKLQSAITAHSEQLAAVRATRSAQNFERTLREEQDSAYERSLAQDRERARVKREAEAAAAEQEQRALREAEAAADLAEKRKQWRKWRAKTVLPEPSPDDKDVARIALKMPEAARIIRRFPSDAGVEELYAFVECYEFVTLGVELESVPKPEGYEHKYDFRLVSTLPRVVYEPENGGTIIERVGKSGNLIVEPIKDDEDED</sequence>
<dbReference type="InterPro" id="IPR050730">
    <property type="entry name" value="UBX_domain-protein"/>
</dbReference>
<feature type="compositionally biased region" description="Low complexity" evidence="3">
    <location>
        <begin position="159"/>
        <end position="172"/>
    </location>
</feature>
<protein>
    <submittedName>
        <fullName evidence="5">UBX domain-containing 10</fullName>
    </submittedName>
</protein>
<dbReference type="Gene3D" id="3.10.20.90">
    <property type="entry name" value="Phosphatidylinositol 3-kinase Catalytic Subunit, Chain A, domain 1"/>
    <property type="match status" value="1"/>
</dbReference>
<evidence type="ECO:0000313" key="6">
    <source>
        <dbReference type="Proteomes" id="UP000785200"/>
    </source>
</evidence>
<dbReference type="PANTHER" id="PTHR23322:SF1">
    <property type="entry name" value="FAS-ASSOCIATED FACTOR 2"/>
    <property type="match status" value="1"/>
</dbReference>
<dbReference type="SMART" id="SM00594">
    <property type="entry name" value="UAS"/>
    <property type="match status" value="1"/>
</dbReference>
<evidence type="ECO:0000256" key="3">
    <source>
        <dbReference type="SAM" id="MobiDB-lite"/>
    </source>
</evidence>
<dbReference type="OrthoDB" id="1026733at2759"/>
<dbReference type="GO" id="GO:0043130">
    <property type="term" value="F:ubiquitin binding"/>
    <property type="evidence" value="ECO:0007669"/>
    <property type="project" value="TreeGrafter"/>
</dbReference>
<comment type="caution">
    <text evidence="5">The sequence shown here is derived from an EMBL/GenBank/DDBJ whole genome shotgun (WGS) entry which is preliminary data.</text>
</comment>
<evidence type="ECO:0000259" key="4">
    <source>
        <dbReference type="PROSITE" id="PS50033"/>
    </source>
</evidence>
<dbReference type="Proteomes" id="UP000785200">
    <property type="component" value="Unassembled WGS sequence"/>
</dbReference>
<dbReference type="Pfam" id="PF00789">
    <property type="entry name" value="UBX"/>
    <property type="match status" value="1"/>
</dbReference>
<evidence type="ECO:0000256" key="1">
    <source>
        <dbReference type="ARBA" id="ARBA00023054"/>
    </source>
</evidence>
<accession>A0A9P7AZS5</accession>
<feature type="domain" description="UBX" evidence="4">
    <location>
        <begin position="409"/>
        <end position="478"/>
    </location>
</feature>
<dbReference type="InterPro" id="IPR029071">
    <property type="entry name" value="Ubiquitin-like_domsf"/>
</dbReference>
<dbReference type="GO" id="GO:0005783">
    <property type="term" value="C:endoplasmic reticulum"/>
    <property type="evidence" value="ECO:0007669"/>
    <property type="project" value="TreeGrafter"/>
</dbReference>
<keyword evidence="1 2" id="KW-0175">Coiled coil</keyword>
<proteinExistence type="predicted"/>
<dbReference type="InterPro" id="IPR001012">
    <property type="entry name" value="UBX_dom"/>
</dbReference>
<feature type="region of interest" description="Disordered" evidence="3">
    <location>
        <begin position="88"/>
        <end position="111"/>
    </location>
</feature>
<dbReference type="SUPFAM" id="SSF54236">
    <property type="entry name" value="Ubiquitin-like"/>
    <property type="match status" value="1"/>
</dbReference>
<dbReference type="SUPFAM" id="SSF46934">
    <property type="entry name" value="UBA-like"/>
    <property type="match status" value="1"/>
</dbReference>
<feature type="compositionally biased region" description="Low complexity" evidence="3">
    <location>
        <begin position="88"/>
        <end position="98"/>
    </location>
</feature>
<feature type="region of interest" description="Disordered" evidence="3">
    <location>
        <begin position="159"/>
        <end position="180"/>
    </location>
</feature>
<evidence type="ECO:0000313" key="5">
    <source>
        <dbReference type="EMBL" id="KAG0651466.1"/>
    </source>
</evidence>
<dbReference type="EMBL" id="VNKQ01000004">
    <property type="protein sequence ID" value="KAG0651466.1"/>
    <property type="molecule type" value="Genomic_DNA"/>
</dbReference>
<feature type="coiled-coil region" evidence="2">
    <location>
        <begin position="361"/>
        <end position="391"/>
    </location>
</feature>
<dbReference type="AlphaFoldDB" id="A0A9P7AZS5"/>
<dbReference type="GO" id="GO:0036503">
    <property type="term" value="P:ERAD pathway"/>
    <property type="evidence" value="ECO:0007669"/>
    <property type="project" value="TreeGrafter"/>
</dbReference>
<dbReference type="CDD" id="cd01767">
    <property type="entry name" value="UBX"/>
    <property type="match status" value="1"/>
</dbReference>
<dbReference type="InterPro" id="IPR036249">
    <property type="entry name" value="Thioredoxin-like_sf"/>
</dbReference>
<dbReference type="InterPro" id="IPR006577">
    <property type="entry name" value="UAS"/>
</dbReference>
<dbReference type="Gene3D" id="1.10.8.10">
    <property type="entry name" value="DNA helicase RuvA subunit, C-terminal domain"/>
    <property type="match status" value="1"/>
</dbReference>
<evidence type="ECO:0000256" key="2">
    <source>
        <dbReference type="SAM" id="Coils"/>
    </source>
</evidence>
<keyword evidence="6" id="KW-1185">Reference proteome</keyword>
<dbReference type="PANTHER" id="PTHR23322">
    <property type="entry name" value="FAS-ASSOCIATED PROTEIN"/>
    <property type="match status" value="1"/>
</dbReference>
<dbReference type="SMART" id="SM00166">
    <property type="entry name" value="UBX"/>
    <property type="match status" value="1"/>
</dbReference>
<organism evidence="5 6">
    <name type="scientific">Hyphodiscus hymeniophilus</name>
    <dbReference type="NCBI Taxonomy" id="353542"/>
    <lineage>
        <taxon>Eukaryota</taxon>
        <taxon>Fungi</taxon>
        <taxon>Dikarya</taxon>
        <taxon>Ascomycota</taxon>
        <taxon>Pezizomycotina</taxon>
        <taxon>Leotiomycetes</taxon>
        <taxon>Helotiales</taxon>
        <taxon>Hyphodiscaceae</taxon>
        <taxon>Hyphodiscus</taxon>
    </lineage>
</organism>
<gene>
    <name evidence="5" type="ORF">D0Z07_1576</name>
</gene>
<dbReference type="PROSITE" id="PS50033">
    <property type="entry name" value="UBX"/>
    <property type="match status" value="1"/>
</dbReference>
<dbReference type="SUPFAM" id="SSF52833">
    <property type="entry name" value="Thioredoxin-like"/>
    <property type="match status" value="1"/>
</dbReference>
<reference evidence="5" key="1">
    <citation type="submission" date="2019-07" db="EMBL/GenBank/DDBJ databases">
        <title>Hyphodiscus hymeniophilus genome sequencing and assembly.</title>
        <authorList>
            <person name="Kramer G."/>
            <person name="Nodwell J."/>
        </authorList>
    </citation>
    <scope>NUCLEOTIDE SEQUENCE</scope>
    <source>
        <strain evidence="5">ATCC 34498</strain>
    </source>
</reference>